<dbReference type="AlphaFoldDB" id="A0A498R809"/>
<feature type="domain" description="Transcription regulator PadR N-terminal" evidence="2">
    <location>
        <begin position="7"/>
        <end position="80"/>
    </location>
</feature>
<proteinExistence type="predicted"/>
<dbReference type="EMBL" id="UPPP01000072">
    <property type="protein sequence ID" value="VBB07115.1"/>
    <property type="molecule type" value="Genomic_DNA"/>
</dbReference>
<dbReference type="InterPro" id="IPR036388">
    <property type="entry name" value="WH-like_DNA-bd_sf"/>
</dbReference>
<keyword evidence="1" id="KW-0175">Coiled coil</keyword>
<keyword evidence="5" id="KW-1185">Reference proteome</keyword>
<evidence type="ECO:0000259" key="3">
    <source>
        <dbReference type="Pfam" id="PF10400"/>
    </source>
</evidence>
<feature type="domain" description="Transcription regulator PadR C-terminal" evidence="3">
    <location>
        <begin position="93"/>
        <end position="175"/>
    </location>
</feature>
<protein>
    <submittedName>
        <fullName evidence="4">Transcription regulator padr n-terminal</fullName>
    </submittedName>
</protein>
<name>A0A498R809_9FIRM</name>
<accession>A0A498R809</accession>
<feature type="coiled-coil region" evidence="1">
    <location>
        <begin position="112"/>
        <end position="139"/>
    </location>
</feature>
<organism evidence="4 5">
    <name type="scientific">Lucifera butyrica</name>
    <dbReference type="NCBI Taxonomy" id="1351585"/>
    <lineage>
        <taxon>Bacteria</taxon>
        <taxon>Bacillati</taxon>
        <taxon>Bacillota</taxon>
        <taxon>Negativicutes</taxon>
        <taxon>Veillonellales</taxon>
        <taxon>Veillonellaceae</taxon>
        <taxon>Lucifera</taxon>
    </lineage>
</organism>
<evidence type="ECO:0000259" key="2">
    <source>
        <dbReference type="Pfam" id="PF03551"/>
    </source>
</evidence>
<evidence type="ECO:0000313" key="4">
    <source>
        <dbReference type="EMBL" id="VBB07115.1"/>
    </source>
</evidence>
<dbReference type="InterPro" id="IPR036390">
    <property type="entry name" value="WH_DNA-bd_sf"/>
</dbReference>
<dbReference type="PANTHER" id="PTHR43252:SF6">
    <property type="entry name" value="NEGATIVE TRANSCRIPTION REGULATOR PADR"/>
    <property type="match status" value="1"/>
</dbReference>
<dbReference type="Gene3D" id="1.10.10.10">
    <property type="entry name" value="Winged helix-like DNA-binding domain superfamily/Winged helix DNA-binding domain"/>
    <property type="match status" value="1"/>
</dbReference>
<reference evidence="4 5" key="1">
    <citation type="submission" date="2018-06" db="EMBL/GenBank/DDBJ databases">
        <authorList>
            <person name="Strepis N."/>
        </authorList>
    </citation>
    <scope>NUCLEOTIDE SEQUENCE [LARGE SCALE GENOMIC DNA]</scope>
    <source>
        <strain evidence="4">LUCI</strain>
    </source>
</reference>
<evidence type="ECO:0000256" key="1">
    <source>
        <dbReference type="SAM" id="Coils"/>
    </source>
</evidence>
<sequence length="183" mass="21511">MSLKHAILGFLNYKSMTGYQLKQRFDKSVRYFWNASLSQIYPTLSQLKEDGLLTLEVKYQDSSPNAKIYHITDKGREELRNWLIEPLEPQPHRSAFLIKIFFGANIDQNLIISQLNQRLELAESNLAKYQQIRNEITENHSLKNSFTLFESLTVDYGIKSMEAVIAWYRESIEKIESLKRKEM</sequence>
<gene>
    <name evidence="4" type="ORF">LUCI_2359</name>
</gene>
<dbReference type="InterPro" id="IPR005149">
    <property type="entry name" value="Tscrpt_reg_PadR_N"/>
</dbReference>
<dbReference type="Pfam" id="PF10400">
    <property type="entry name" value="Vir_act_alpha_C"/>
    <property type="match status" value="1"/>
</dbReference>
<dbReference type="Pfam" id="PF03551">
    <property type="entry name" value="PadR"/>
    <property type="match status" value="1"/>
</dbReference>
<dbReference type="Gene3D" id="6.10.140.190">
    <property type="match status" value="1"/>
</dbReference>
<dbReference type="Proteomes" id="UP000277811">
    <property type="component" value="Unassembled WGS sequence"/>
</dbReference>
<evidence type="ECO:0000313" key="5">
    <source>
        <dbReference type="Proteomes" id="UP000277811"/>
    </source>
</evidence>
<dbReference type="SUPFAM" id="SSF46785">
    <property type="entry name" value="Winged helix' DNA-binding domain"/>
    <property type="match status" value="1"/>
</dbReference>
<dbReference type="InterPro" id="IPR018309">
    <property type="entry name" value="Tscrpt_reg_PadR_C"/>
</dbReference>
<dbReference type="PANTHER" id="PTHR43252">
    <property type="entry name" value="TRANSCRIPTIONAL REGULATOR YQJI"/>
    <property type="match status" value="1"/>
</dbReference>